<gene>
    <name evidence="1" type="ORF">NDU88_005149</name>
</gene>
<comment type="caution">
    <text evidence="1">The sequence shown here is derived from an EMBL/GenBank/DDBJ whole genome shotgun (WGS) entry which is preliminary data.</text>
</comment>
<dbReference type="Proteomes" id="UP001066276">
    <property type="component" value="Chromosome 10"/>
</dbReference>
<reference evidence="1" key="1">
    <citation type="journal article" date="2022" name="bioRxiv">
        <title>Sequencing and chromosome-scale assembly of the giantPleurodeles waltlgenome.</title>
        <authorList>
            <person name="Brown T."/>
            <person name="Elewa A."/>
            <person name="Iarovenko S."/>
            <person name="Subramanian E."/>
            <person name="Araus A.J."/>
            <person name="Petzold A."/>
            <person name="Susuki M."/>
            <person name="Suzuki K.-i.T."/>
            <person name="Hayashi T."/>
            <person name="Toyoda A."/>
            <person name="Oliveira C."/>
            <person name="Osipova E."/>
            <person name="Leigh N.D."/>
            <person name="Simon A."/>
            <person name="Yun M.H."/>
        </authorList>
    </citation>
    <scope>NUCLEOTIDE SEQUENCE</scope>
    <source>
        <strain evidence="1">20211129_DDA</strain>
        <tissue evidence="1">Liver</tissue>
    </source>
</reference>
<dbReference type="AlphaFoldDB" id="A0AAV7MBA1"/>
<dbReference type="EMBL" id="JANPWB010000014">
    <property type="protein sequence ID" value="KAJ1100060.1"/>
    <property type="molecule type" value="Genomic_DNA"/>
</dbReference>
<proteinExistence type="predicted"/>
<evidence type="ECO:0000313" key="1">
    <source>
        <dbReference type="EMBL" id="KAJ1100060.1"/>
    </source>
</evidence>
<name>A0AAV7MBA1_PLEWA</name>
<organism evidence="1 2">
    <name type="scientific">Pleurodeles waltl</name>
    <name type="common">Iberian ribbed newt</name>
    <dbReference type="NCBI Taxonomy" id="8319"/>
    <lineage>
        <taxon>Eukaryota</taxon>
        <taxon>Metazoa</taxon>
        <taxon>Chordata</taxon>
        <taxon>Craniata</taxon>
        <taxon>Vertebrata</taxon>
        <taxon>Euteleostomi</taxon>
        <taxon>Amphibia</taxon>
        <taxon>Batrachia</taxon>
        <taxon>Caudata</taxon>
        <taxon>Salamandroidea</taxon>
        <taxon>Salamandridae</taxon>
        <taxon>Pleurodelinae</taxon>
        <taxon>Pleurodeles</taxon>
    </lineage>
</organism>
<keyword evidence="2" id="KW-1185">Reference proteome</keyword>
<evidence type="ECO:0000313" key="2">
    <source>
        <dbReference type="Proteomes" id="UP001066276"/>
    </source>
</evidence>
<accession>A0AAV7MBA1</accession>
<protein>
    <submittedName>
        <fullName evidence="1">Uncharacterized protein</fullName>
    </submittedName>
</protein>
<sequence length="79" mass="8965">MLAGIGVPQQMTGSDGDISHNLRVGLSEEQYVFMCRSIYEKQNKRCAIRTEKYLVQRVVRREPLTILCSCFLNPSAMLA</sequence>